<dbReference type="RefSeq" id="WP_142456197.1">
    <property type="nucleotide sequence ID" value="NZ_FXTP01000020.1"/>
</dbReference>
<name>A0A521FKT8_9BACT</name>
<evidence type="ECO:0000313" key="2">
    <source>
        <dbReference type="EMBL" id="SMO96230.1"/>
    </source>
</evidence>
<organism evidence="2 3">
    <name type="scientific">Gracilimonas mengyeensis</name>
    <dbReference type="NCBI Taxonomy" id="1302730"/>
    <lineage>
        <taxon>Bacteria</taxon>
        <taxon>Pseudomonadati</taxon>
        <taxon>Balneolota</taxon>
        <taxon>Balneolia</taxon>
        <taxon>Balneolales</taxon>
        <taxon>Balneolaceae</taxon>
        <taxon>Gracilimonas</taxon>
    </lineage>
</organism>
<protein>
    <submittedName>
        <fullName evidence="2">Conserved repeat domain-containing protein</fullName>
    </submittedName>
</protein>
<proteinExistence type="predicted"/>
<evidence type="ECO:0000313" key="3">
    <source>
        <dbReference type="Proteomes" id="UP000317557"/>
    </source>
</evidence>
<reference evidence="2 3" key="1">
    <citation type="submission" date="2017-05" db="EMBL/GenBank/DDBJ databases">
        <authorList>
            <person name="Varghese N."/>
            <person name="Submissions S."/>
        </authorList>
    </citation>
    <scope>NUCLEOTIDE SEQUENCE [LARGE SCALE GENOMIC DNA]</scope>
    <source>
        <strain evidence="2 3">DSM 21985</strain>
    </source>
</reference>
<sequence>MIRIVLFLVALLCAVPQLGFSQDGVSSELNAFLITTNQNGAEVSTEVTEVSPGDLIEYRLTYQNNLPSGITQLTPVLPVPSGTEYQEGTASPELYRASISNQGDDFQSLPLMREVTLPSGEVESQEVPAEEYRRLQWVVSSLDAGESVTLSARVRVLEND</sequence>
<accession>A0A521FKT8</accession>
<dbReference type="Proteomes" id="UP000317557">
    <property type="component" value="Unassembled WGS sequence"/>
</dbReference>
<keyword evidence="1" id="KW-0732">Signal</keyword>
<dbReference type="OrthoDB" id="200318at2"/>
<feature type="signal peptide" evidence="1">
    <location>
        <begin position="1"/>
        <end position="21"/>
    </location>
</feature>
<evidence type="ECO:0000256" key="1">
    <source>
        <dbReference type="SAM" id="SignalP"/>
    </source>
</evidence>
<keyword evidence="3" id="KW-1185">Reference proteome</keyword>
<feature type="chain" id="PRO_5021987745" evidence="1">
    <location>
        <begin position="22"/>
        <end position="160"/>
    </location>
</feature>
<gene>
    <name evidence="2" type="ORF">SAMN06265219_12044</name>
</gene>
<dbReference type="AlphaFoldDB" id="A0A521FKT8"/>
<dbReference type="EMBL" id="FXTP01000020">
    <property type="protein sequence ID" value="SMO96230.1"/>
    <property type="molecule type" value="Genomic_DNA"/>
</dbReference>